<feature type="compositionally biased region" description="Basic and acidic residues" evidence="1">
    <location>
        <begin position="621"/>
        <end position="636"/>
    </location>
</feature>
<sequence length="691" mass="76317">QASMRTSLLLIFVLCSGAAANDINWDECGLTARCRVHHACINPRSTFNPMLKEFNTESTKTCGIGIHIKPETTKKWIISIVNEDQKPPGKIDWTIGKNGKELFKCDKNGVKPGRDIPNVIVSEGRSISSSYAYWKFTVEANSHETLSKILDTIRTSHPDPMSFLSGADEYQFELEFNSVERKLPCDKDDLFMSTTACDETEHCEEVKIIINTYSCPTSYTLLLRKDTNRNFEKINNIACNGGTFYDNSGVKIESGAHAKCARKKCSLCETEKFEDYSCDVQEDDGCVYLECPEKKFMVINGDSKGDALTIRPSQTVQCSNKTTKKDSTVTSIWVVGNNDEVEISTVECKDSVKCEDIHPIDPTCDKTDKKCVEPTPDTSTGVYVCKPGHTMRVVQNASLGPINPPHCDENATWIITSNSSVSWRPEGNITINCFQDPVVEPLVTVEASSSWTWLIILVVVFLLLIIAIAIGVYFYLDRKKKKLKEAAGSVPTKTSTASKTSSKASSDEKEPLTSAMKSVTADSIQTAIEQKPTVGLTNTDLRPVTAAASDPPTDKKDEKKSETAPSKKEGNTSVKRKERDPSSNDDTSKNTHDVTSTKEKFAPMPKSAEDPLKSQTGCESQTEKAKNTRRSNEESAKLLPKKGPQRKYKTSKSSGASAAAKAMLNNDFLNLTYSDEEPSKTGSKKRGRKRH</sequence>
<evidence type="ECO:0000313" key="5">
    <source>
        <dbReference type="Proteomes" id="UP001432027"/>
    </source>
</evidence>
<feature type="chain" id="PRO_5043820414" evidence="3">
    <location>
        <begin position="21"/>
        <end position="691"/>
    </location>
</feature>
<evidence type="ECO:0000256" key="1">
    <source>
        <dbReference type="SAM" id="MobiDB-lite"/>
    </source>
</evidence>
<keyword evidence="5" id="KW-1185">Reference proteome</keyword>
<reference evidence="4" key="1">
    <citation type="submission" date="2023-10" db="EMBL/GenBank/DDBJ databases">
        <title>Genome assembly of Pristionchus species.</title>
        <authorList>
            <person name="Yoshida K."/>
            <person name="Sommer R.J."/>
        </authorList>
    </citation>
    <scope>NUCLEOTIDE SEQUENCE</scope>
    <source>
        <strain evidence="4">RS0144</strain>
    </source>
</reference>
<feature type="compositionally biased region" description="Basic and acidic residues" evidence="1">
    <location>
        <begin position="552"/>
        <end position="612"/>
    </location>
</feature>
<feature type="transmembrane region" description="Helical" evidence="2">
    <location>
        <begin position="451"/>
        <end position="476"/>
    </location>
</feature>
<protein>
    <submittedName>
        <fullName evidence="4">Uncharacterized protein</fullName>
    </submittedName>
</protein>
<evidence type="ECO:0000256" key="3">
    <source>
        <dbReference type="SAM" id="SignalP"/>
    </source>
</evidence>
<feature type="signal peptide" evidence="3">
    <location>
        <begin position="1"/>
        <end position="20"/>
    </location>
</feature>
<feature type="compositionally biased region" description="Basic residues" evidence="1">
    <location>
        <begin position="639"/>
        <end position="650"/>
    </location>
</feature>
<feature type="compositionally biased region" description="Low complexity" evidence="1">
    <location>
        <begin position="492"/>
        <end position="504"/>
    </location>
</feature>
<evidence type="ECO:0000256" key="2">
    <source>
        <dbReference type="SAM" id="Phobius"/>
    </source>
</evidence>
<keyword evidence="3" id="KW-0732">Signal</keyword>
<keyword evidence="2" id="KW-1133">Transmembrane helix</keyword>
<dbReference type="EMBL" id="BTSX01000005">
    <property type="protein sequence ID" value="GMT02640.1"/>
    <property type="molecule type" value="Genomic_DNA"/>
</dbReference>
<feature type="region of interest" description="Disordered" evidence="1">
    <location>
        <begin position="530"/>
        <end position="691"/>
    </location>
</feature>
<dbReference type="AlphaFoldDB" id="A0AAV5U8X7"/>
<feature type="compositionally biased region" description="Basic residues" evidence="1">
    <location>
        <begin position="682"/>
        <end position="691"/>
    </location>
</feature>
<proteinExistence type="predicted"/>
<comment type="caution">
    <text evidence="4">The sequence shown here is derived from an EMBL/GenBank/DDBJ whole genome shotgun (WGS) entry which is preliminary data.</text>
</comment>
<feature type="non-terminal residue" evidence="4">
    <location>
        <position position="1"/>
    </location>
</feature>
<feature type="compositionally biased region" description="Low complexity" evidence="1">
    <location>
        <begin position="651"/>
        <end position="662"/>
    </location>
</feature>
<keyword evidence="2" id="KW-0472">Membrane</keyword>
<gene>
    <name evidence="4" type="ORF">PENTCL1PPCAC_24814</name>
</gene>
<feature type="region of interest" description="Disordered" evidence="1">
    <location>
        <begin position="485"/>
        <end position="518"/>
    </location>
</feature>
<name>A0AAV5U8X7_9BILA</name>
<dbReference type="Proteomes" id="UP001432027">
    <property type="component" value="Unassembled WGS sequence"/>
</dbReference>
<evidence type="ECO:0000313" key="4">
    <source>
        <dbReference type="EMBL" id="GMT02640.1"/>
    </source>
</evidence>
<keyword evidence="2" id="KW-0812">Transmembrane</keyword>
<accession>A0AAV5U8X7</accession>
<organism evidence="4 5">
    <name type="scientific">Pristionchus entomophagus</name>
    <dbReference type="NCBI Taxonomy" id="358040"/>
    <lineage>
        <taxon>Eukaryota</taxon>
        <taxon>Metazoa</taxon>
        <taxon>Ecdysozoa</taxon>
        <taxon>Nematoda</taxon>
        <taxon>Chromadorea</taxon>
        <taxon>Rhabditida</taxon>
        <taxon>Rhabditina</taxon>
        <taxon>Diplogasteromorpha</taxon>
        <taxon>Diplogasteroidea</taxon>
        <taxon>Neodiplogasteridae</taxon>
        <taxon>Pristionchus</taxon>
    </lineage>
</organism>